<keyword evidence="3" id="KW-1185">Reference proteome</keyword>
<dbReference type="EMBL" id="CYGV01001459">
    <property type="protein sequence ID" value="CUA74564.1"/>
    <property type="molecule type" value="Genomic_DNA"/>
</dbReference>
<reference evidence="2 3" key="1">
    <citation type="submission" date="2015-07" db="EMBL/GenBank/DDBJ databases">
        <authorList>
            <person name="Noorani M."/>
        </authorList>
    </citation>
    <scope>NUCLEOTIDE SEQUENCE [LARGE SCALE GENOMIC DNA]</scope>
    <source>
        <strain evidence="2">BBA 69670</strain>
    </source>
</reference>
<feature type="chain" id="PRO_5005503038" evidence="1">
    <location>
        <begin position="30"/>
        <end position="71"/>
    </location>
</feature>
<feature type="signal peptide" evidence="1">
    <location>
        <begin position="1"/>
        <end position="29"/>
    </location>
</feature>
<gene>
    <name evidence="2" type="ORF">RSOLAG22IIIB_11298</name>
</gene>
<evidence type="ECO:0000313" key="3">
    <source>
        <dbReference type="Proteomes" id="UP000044841"/>
    </source>
</evidence>
<dbReference type="Proteomes" id="UP000044841">
    <property type="component" value="Unassembled WGS sequence"/>
</dbReference>
<name>A0A0K6G895_9AGAM</name>
<keyword evidence="1" id="KW-0732">Signal</keyword>
<evidence type="ECO:0000256" key="1">
    <source>
        <dbReference type="SAM" id="SignalP"/>
    </source>
</evidence>
<dbReference type="AlphaFoldDB" id="A0A0K6G895"/>
<proteinExistence type="predicted"/>
<protein>
    <submittedName>
        <fullName evidence="2">Uncharacterized protein</fullName>
    </submittedName>
</protein>
<sequence length="71" mass="7498">MDHALCSMALPPLLVISVTIFVQVPTSYAPDVTWMGALCGNRAIGAKCAIEAGKLIGKDGELWALLHLAFS</sequence>
<accession>A0A0K6G895</accession>
<organism evidence="2 3">
    <name type="scientific">Rhizoctonia solani</name>
    <dbReference type="NCBI Taxonomy" id="456999"/>
    <lineage>
        <taxon>Eukaryota</taxon>
        <taxon>Fungi</taxon>
        <taxon>Dikarya</taxon>
        <taxon>Basidiomycota</taxon>
        <taxon>Agaricomycotina</taxon>
        <taxon>Agaricomycetes</taxon>
        <taxon>Cantharellales</taxon>
        <taxon>Ceratobasidiaceae</taxon>
        <taxon>Rhizoctonia</taxon>
    </lineage>
</organism>
<evidence type="ECO:0000313" key="2">
    <source>
        <dbReference type="EMBL" id="CUA74564.1"/>
    </source>
</evidence>